<dbReference type="PANTHER" id="PTHR30540:SF141">
    <property type="entry name" value="POTASSIUM TRANSPORTER"/>
    <property type="match status" value="1"/>
</dbReference>
<evidence type="ECO:0000313" key="5">
    <source>
        <dbReference type="EMBL" id="KAF5772100.1"/>
    </source>
</evidence>
<organism evidence="6 7">
    <name type="scientific">Helianthus annuus</name>
    <name type="common">Common sunflower</name>
    <dbReference type="NCBI Taxonomy" id="4232"/>
    <lineage>
        <taxon>Eukaryota</taxon>
        <taxon>Viridiplantae</taxon>
        <taxon>Streptophyta</taxon>
        <taxon>Embryophyta</taxon>
        <taxon>Tracheophyta</taxon>
        <taxon>Spermatophyta</taxon>
        <taxon>Magnoliopsida</taxon>
        <taxon>eudicotyledons</taxon>
        <taxon>Gunneridae</taxon>
        <taxon>Pentapetalae</taxon>
        <taxon>asterids</taxon>
        <taxon>campanulids</taxon>
        <taxon>Asterales</taxon>
        <taxon>Asteraceae</taxon>
        <taxon>Asteroideae</taxon>
        <taxon>Heliantheae alliance</taxon>
        <taxon>Heliantheae</taxon>
        <taxon>Helianthus</taxon>
    </lineage>
</organism>
<comment type="similarity">
    <text evidence="2">Belongs to the HAK/KUP transporter (TC 2.A.72.3) family.</text>
</comment>
<feature type="transmembrane region" description="Helical" evidence="3">
    <location>
        <begin position="22"/>
        <end position="43"/>
    </location>
</feature>
<dbReference type="GO" id="GO:0015079">
    <property type="term" value="F:potassium ion transmembrane transporter activity"/>
    <property type="evidence" value="ECO:0007669"/>
    <property type="project" value="InterPro"/>
</dbReference>
<proteinExistence type="inferred from homology"/>
<dbReference type="InParanoid" id="A0A251SPX3"/>
<reference evidence="5" key="3">
    <citation type="submission" date="2020-06" db="EMBL/GenBank/DDBJ databases">
        <title>Helianthus annuus Genome sequencing and assembly Release 2.</title>
        <authorList>
            <person name="Gouzy J."/>
            <person name="Langlade N."/>
            <person name="Munos S."/>
        </authorList>
    </citation>
    <scope>NUCLEOTIDE SEQUENCE</scope>
    <source>
        <tissue evidence="5">Leaves</tissue>
    </source>
</reference>
<dbReference type="AlphaFoldDB" id="A0A251SPX3"/>
<dbReference type="InterPro" id="IPR003855">
    <property type="entry name" value="K+_transporter"/>
</dbReference>
<keyword evidence="3" id="KW-1133">Transmembrane helix</keyword>
<evidence type="ECO:0000313" key="6">
    <source>
        <dbReference type="EMBL" id="OTG00888.1"/>
    </source>
</evidence>
<feature type="transmembrane region" description="Helical" evidence="3">
    <location>
        <begin position="224"/>
        <end position="242"/>
    </location>
</feature>
<reference evidence="5 7" key="1">
    <citation type="journal article" date="2017" name="Nature">
        <title>The sunflower genome provides insights into oil metabolism, flowering and Asterid evolution.</title>
        <authorList>
            <person name="Badouin H."/>
            <person name="Gouzy J."/>
            <person name="Grassa C.J."/>
            <person name="Murat F."/>
            <person name="Staton S.E."/>
            <person name="Cottret L."/>
            <person name="Lelandais-Briere C."/>
            <person name="Owens G.L."/>
            <person name="Carrere S."/>
            <person name="Mayjonade B."/>
            <person name="Legrand L."/>
            <person name="Gill N."/>
            <person name="Kane N.C."/>
            <person name="Bowers J.E."/>
            <person name="Hubner S."/>
            <person name="Bellec A."/>
            <person name="Berard A."/>
            <person name="Berges H."/>
            <person name="Blanchet N."/>
            <person name="Boniface M.C."/>
            <person name="Brunel D."/>
            <person name="Catrice O."/>
            <person name="Chaidir N."/>
            <person name="Claudel C."/>
            <person name="Donnadieu C."/>
            <person name="Faraut T."/>
            <person name="Fievet G."/>
            <person name="Helmstetter N."/>
            <person name="King M."/>
            <person name="Knapp S.J."/>
            <person name="Lai Z."/>
            <person name="Le Paslier M.C."/>
            <person name="Lippi Y."/>
            <person name="Lorenzon L."/>
            <person name="Mandel J.R."/>
            <person name="Marage G."/>
            <person name="Marchand G."/>
            <person name="Marquand E."/>
            <person name="Bret-Mestries E."/>
            <person name="Morien E."/>
            <person name="Nambeesan S."/>
            <person name="Nguyen T."/>
            <person name="Pegot-Espagnet P."/>
            <person name="Pouilly N."/>
            <person name="Raftis F."/>
            <person name="Sallet E."/>
            <person name="Schiex T."/>
            <person name="Thomas J."/>
            <person name="Vandecasteele C."/>
            <person name="Vares D."/>
            <person name="Vear F."/>
            <person name="Vautrin S."/>
            <person name="Crespi M."/>
            <person name="Mangin B."/>
            <person name="Burke J.M."/>
            <person name="Salse J."/>
            <person name="Munos S."/>
            <person name="Vincourt P."/>
            <person name="Rieseberg L.H."/>
            <person name="Langlade N.B."/>
        </authorList>
    </citation>
    <scope>NUCLEOTIDE SEQUENCE [LARGE SCALE GENOMIC DNA]</scope>
    <source>
        <strain evidence="7">cv. SF193</strain>
        <tissue evidence="5">Leaves</tissue>
    </source>
</reference>
<evidence type="ECO:0000259" key="4">
    <source>
        <dbReference type="Pfam" id="PF02705"/>
    </source>
</evidence>
<evidence type="ECO:0000256" key="1">
    <source>
        <dbReference type="ARBA" id="ARBA00004651"/>
    </source>
</evidence>
<feature type="transmembrane region" description="Helical" evidence="3">
    <location>
        <begin position="126"/>
        <end position="146"/>
    </location>
</feature>
<feature type="transmembrane region" description="Helical" evidence="3">
    <location>
        <begin position="199"/>
        <end position="218"/>
    </location>
</feature>
<evidence type="ECO:0000313" key="7">
    <source>
        <dbReference type="Proteomes" id="UP000215914"/>
    </source>
</evidence>
<sequence length="256" mass="28805">MDVENENCWEKSKKDSWRMTGLLAYQSLGVVYGDLSTSPLYVYQSTFAEDIQLSQTNEDIFGVLSFVFWTLTLVPLCKYVFIVLRDGDNGEGSYRLVADESLSTYKLEQLPNREYNSKVRMLLEKYNFLHTTLLILVIPGTCMVIRDGVLTPVIPVVHTSDKIHGQIYILEINWILMILCIAITIGFRDIKHMGNASGLAEMAVMLVTTCLTSLAIILCWHKPQIIALCLLLFFGLIELLYFSAGASTNCYAGVGF</sequence>
<keyword evidence="3" id="KW-0472">Membrane</keyword>
<dbReference type="EMBL" id="MNCJ02000328">
    <property type="protein sequence ID" value="KAF5772100.1"/>
    <property type="molecule type" value="Genomic_DNA"/>
</dbReference>
<reference evidence="6" key="2">
    <citation type="submission" date="2017-02" db="EMBL/GenBank/DDBJ databases">
        <title>Sunflower complete genome.</title>
        <authorList>
            <person name="Langlade N."/>
            <person name="Munos S."/>
        </authorList>
    </citation>
    <scope>NUCLEOTIDE SEQUENCE [LARGE SCALE GENOMIC DNA]</scope>
    <source>
        <tissue evidence="6">Leaves</tissue>
    </source>
</reference>
<dbReference type="EMBL" id="CM007902">
    <property type="protein sequence ID" value="OTG00888.1"/>
    <property type="molecule type" value="Genomic_DNA"/>
</dbReference>
<name>A0A251SPX3_HELAN</name>
<dbReference type="GO" id="GO:0005886">
    <property type="term" value="C:plasma membrane"/>
    <property type="evidence" value="ECO:0007669"/>
    <property type="project" value="UniProtKB-SubCell"/>
</dbReference>
<dbReference type="Gramene" id="mRNA:HanXRQr2_Chr13g0572761">
    <property type="protein sequence ID" value="mRNA:HanXRQr2_Chr13g0572761"/>
    <property type="gene ID" value="HanXRQr2_Chr13g0572761"/>
</dbReference>
<feature type="transmembrane region" description="Helical" evidence="3">
    <location>
        <begin position="166"/>
        <end position="187"/>
    </location>
</feature>
<dbReference type="InterPro" id="IPR053951">
    <property type="entry name" value="K_trans_N"/>
</dbReference>
<feature type="domain" description="K+ potassium transporter integral membrane" evidence="4">
    <location>
        <begin position="23"/>
        <end position="156"/>
    </location>
</feature>
<keyword evidence="3" id="KW-0812">Transmembrane</keyword>
<protein>
    <submittedName>
        <fullName evidence="5 6">Potassium transporter</fullName>
    </submittedName>
</protein>
<keyword evidence="7" id="KW-1185">Reference proteome</keyword>
<dbReference type="Pfam" id="PF02705">
    <property type="entry name" value="K_trans"/>
    <property type="match status" value="1"/>
</dbReference>
<dbReference type="PANTHER" id="PTHR30540">
    <property type="entry name" value="OSMOTIC STRESS POTASSIUM TRANSPORTER"/>
    <property type="match status" value="1"/>
</dbReference>
<dbReference type="Proteomes" id="UP000215914">
    <property type="component" value="Chromosome 13"/>
</dbReference>
<accession>A0A251SPX3</accession>
<feature type="transmembrane region" description="Helical" evidence="3">
    <location>
        <begin position="63"/>
        <end position="84"/>
    </location>
</feature>
<gene>
    <name evidence="6" type="ORF">HannXRQ_Chr13g0396071</name>
    <name evidence="5" type="ORF">HanXRQr2_Chr13g0572761</name>
</gene>
<comment type="subcellular location">
    <subcellularLocation>
        <location evidence="1">Cell membrane</location>
        <topology evidence="1">Multi-pass membrane protein</topology>
    </subcellularLocation>
</comment>
<evidence type="ECO:0000256" key="3">
    <source>
        <dbReference type="SAM" id="Phobius"/>
    </source>
</evidence>
<evidence type="ECO:0000256" key="2">
    <source>
        <dbReference type="ARBA" id="ARBA00008440"/>
    </source>
</evidence>